<keyword evidence="2" id="KW-0274">FAD</keyword>
<name>A0A9P4JYN6_9PLEO</name>
<organism evidence="6 7">
    <name type="scientific">Lojkania enalia</name>
    <dbReference type="NCBI Taxonomy" id="147567"/>
    <lineage>
        <taxon>Eukaryota</taxon>
        <taxon>Fungi</taxon>
        <taxon>Dikarya</taxon>
        <taxon>Ascomycota</taxon>
        <taxon>Pezizomycotina</taxon>
        <taxon>Dothideomycetes</taxon>
        <taxon>Pleosporomycetidae</taxon>
        <taxon>Pleosporales</taxon>
        <taxon>Pleosporales incertae sedis</taxon>
        <taxon>Lojkania</taxon>
    </lineage>
</organism>
<dbReference type="EMBL" id="ML986712">
    <property type="protein sequence ID" value="KAF2259357.1"/>
    <property type="molecule type" value="Genomic_DNA"/>
</dbReference>
<reference evidence="7" key="1">
    <citation type="journal article" date="2020" name="Stud. Mycol.">
        <title>101 Dothideomycetes genomes: A test case for predicting lifestyles and emergence of pathogens.</title>
        <authorList>
            <person name="Haridas S."/>
            <person name="Albert R."/>
            <person name="Binder M."/>
            <person name="Bloem J."/>
            <person name="LaButti K."/>
            <person name="Salamov A."/>
            <person name="Andreopoulos B."/>
            <person name="Baker S."/>
            <person name="Barry K."/>
            <person name="Bills G."/>
            <person name="Bluhm B."/>
            <person name="Cannon C."/>
            <person name="Castanera R."/>
            <person name="Culley D."/>
            <person name="Daum C."/>
            <person name="Ezra D."/>
            <person name="Gonzalez J."/>
            <person name="Henrissat B."/>
            <person name="Kuo A."/>
            <person name="Liang C."/>
            <person name="Lipzen A."/>
            <person name="Lutzoni F."/>
            <person name="Magnuson J."/>
            <person name="Mondo S."/>
            <person name="Nolan M."/>
            <person name="Ohm R."/>
            <person name="Pangilinan J."/>
            <person name="Park H.-J."/>
            <person name="Ramirez L."/>
            <person name="Alfaro M."/>
            <person name="Sun H."/>
            <person name="Tritt A."/>
            <person name="Yoshinaga Y."/>
            <person name="Zwiers L.-H."/>
            <person name="Turgeon B."/>
            <person name="Goodwin S."/>
            <person name="Spatafora J."/>
            <person name="Crous P."/>
            <person name="Grigoriev I."/>
        </authorList>
    </citation>
    <scope>NUCLEOTIDE SEQUENCE [LARGE SCALE GENOMIC DNA]</scope>
    <source>
        <strain evidence="7">CBS 304.66</strain>
    </source>
</reference>
<evidence type="ECO:0000256" key="3">
    <source>
        <dbReference type="ARBA" id="ARBA00023002"/>
    </source>
</evidence>
<dbReference type="InterPro" id="IPR036188">
    <property type="entry name" value="FAD/NAD-bd_sf"/>
</dbReference>
<evidence type="ECO:0000313" key="6">
    <source>
        <dbReference type="EMBL" id="KAF2259357.1"/>
    </source>
</evidence>
<dbReference type="PANTHER" id="PTHR46972:SF1">
    <property type="entry name" value="FAD DEPENDENT OXIDOREDUCTASE DOMAIN-CONTAINING PROTEIN"/>
    <property type="match status" value="1"/>
</dbReference>
<dbReference type="Pfam" id="PF01494">
    <property type="entry name" value="FAD_binding_3"/>
    <property type="match status" value="1"/>
</dbReference>
<accession>A0A9P4JYN6</accession>
<evidence type="ECO:0000313" key="7">
    <source>
        <dbReference type="Proteomes" id="UP000800093"/>
    </source>
</evidence>
<keyword evidence="7" id="KW-1185">Reference proteome</keyword>
<keyword evidence="1" id="KW-0285">Flavoprotein</keyword>
<dbReference type="Gene3D" id="3.50.50.60">
    <property type="entry name" value="FAD/NAD(P)-binding domain"/>
    <property type="match status" value="1"/>
</dbReference>
<dbReference type="GO" id="GO:0071949">
    <property type="term" value="F:FAD binding"/>
    <property type="evidence" value="ECO:0007669"/>
    <property type="project" value="InterPro"/>
</dbReference>
<evidence type="ECO:0000256" key="1">
    <source>
        <dbReference type="ARBA" id="ARBA00022630"/>
    </source>
</evidence>
<keyword evidence="3" id="KW-0560">Oxidoreductase</keyword>
<evidence type="ECO:0000256" key="2">
    <source>
        <dbReference type="ARBA" id="ARBA00022827"/>
    </source>
</evidence>
<dbReference type="InterPro" id="IPR002938">
    <property type="entry name" value="FAD-bd"/>
</dbReference>
<dbReference type="Proteomes" id="UP000800093">
    <property type="component" value="Unassembled WGS sequence"/>
</dbReference>
<evidence type="ECO:0000259" key="5">
    <source>
        <dbReference type="Pfam" id="PF01494"/>
    </source>
</evidence>
<proteinExistence type="predicted"/>
<protein>
    <recommendedName>
        <fullName evidence="5">FAD-binding domain-containing protein</fullName>
    </recommendedName>
</protein>
<keyword evidence="4" id="KW-0503">Monooxygenase</keyword>
<dbReference type="GO" id="GO:0004497">
    <property type="term" value="F:monooxygenase activity"/>
    <property type="evidence" value="ECO:0007669"/>
    <property type="project" value="UniProtKB-KW"/>
</dbReference>
<dbReference type="AlphaFoldDB" id="A0A9P4JYN6"/>
<dbReference type="OrthoDB" id="655030at2759"/>
<feature type="domain" description="FAD-binding" evidence="5">
    <location>
        <begin position="170"/>
        <end position="212"/>
    </location>
</feature>
<dbReference type="PANTHER" id="PTHR46972">
    <property type="entry name" value="MONOOXYGENASE ASQM-RELATED"/>
    <property type="match status" value="1"/>
</dbReference>
<sequence>MGPVVAMFSGWRNPWLGDNGGAMIYSTVTSRNTDELIRCGAPDTASCSSGVKPCSEGQEAWFIYGTPLASGSMREGCCERPRRPRSLIRLGSSLNRTKHVETSGASKSEVQQLSYTTSPRCFNAPYADIFPPKTAITSTHYPAAIAPSAQTSTSKTGQRYCFNLPKCVTMLDDAAHLMTPFAGIGVNIAFYDAMLLVDAVAKFVKSHRADDLNSHIIKYEKEMWMLAKEC</sequence>
<gene>
    <name evidence="6" type="ORF">CC78DRAFT_621150</name>
</gene>
<dbReference type="SUPFAM" id="SSF51905">
    <property type="entry name" value="FAD/NAD(P)-binding domain"/>
    <property type="match status" value="1"/>
</dbReference>
<comment type="caution">
    <text evidence="6">The sequence shown here is derived from an EMBL/GenBank/DDBJ whole genome shotgun (WGS) entry which is preliminary data.</text>
</comment>
<evidence type="ECO:0000256" key="4">
    <source>
        <dbReference type="ARBA" id="ARBA00023033"/>
    </source>
</evidence>